<dbReference type="AlphaFoldDB" id="A0AAV6UCL2"/>
<comment type="caution">
    <text evidence="1">The sequence shown here is derived from an EMBL/GenBank/DDBJ whole genome shotgun (WGS) entry which is preliminary data.</text>
</comment>
<evidence type="ECO:0000313" key="1">
    <source>
        <dbReference type="EMBL" id="KAG8181924.1"/>
    </source>
</evidence>
<protein>
    <submittedName>
        <fullName evidence="1">Uncharacterized protein</fullName>
    </submittedName>
</protein>
<organism evidence="1 2">
    <name type="scientific">Oedothorax gibbosus</name>
    <dbReference type="NCBI Taxonomy" id="931172"/>
    <lineage>
        <taxon>Eukaryota</taxon>
        <taxon>Metazoa</taxon>
        <taxon>Ecdysozoa</taxon>
        <taxon>Arthropoda</taxon>
        <taxon>Chelicerata</taxon>
        <taxon>Arachnida</taxon>
        <taxon>Araneae</taxon>
        <taxon>Araneomorphae</taxon>
        <taxon>Entelegynae</taxon>
        <taxon>Araneoidea</taxon>
        <taxon>Linyphiidae</taxon>
        <taxon>Erigoninae</taxon>
        <taxon>Oedothorax</taxon>
    </lineage>
</organism>
<evidence type="ECO:0000313" key="2">
    <source>
        <dbReference type="Proteomes" id="UP000827092"/>
    </source>
</evidence>
<name>A0AAV6UCL2_9ARAC</name>
<dbReference type="EMBL" id="JAFNEN010000488">
    <property type="protein sequence ID" value="KAG8181924.1"/>
    <property type="molecule type" value="Genomic_DNA"/>
</dbReference>
<proteinExistence type="predicted"/>
<accession>A0AAV6UCL2</accession>
<reference evidence="1 2" key="1">
    <citation type="journal article" date="2022" name="Nat. Ecol. Evol.">
        <title>A masculinizing supergene underlies an exaggerated male reproductive morph in a spider.</title>
        <authorList>
            <person name="Hendrickx F."/>
            <person name="De Corte Z."/>
            <person name="Sonet G."/>
            <person name="Van Belleghem S.M."/>
            <person name="Kostlbacher S."/>
            <person name="Vangestel C."/>
        </authorList>
    </citation>
    <scope>NUCLEOTIDE SEQUENCE [LARGE SCALE GENOMIC DNA]</scope>
    <source>
        <strain evidence="1">W744_W776</strain>
    </source>
</reference>
<gene>
    <name evidence="1" type="ORF">JTE90_012477</name>
</gene>
<sequence length="145" mass="16739">MLGYRPFCFSESILGWDVRTDMVYEHKEPLNKNQGYQASMDHCAEPNNLPTLGGFLLSSKNQARGPEFLKYPLLAIYMEDFFYISGRGRPLHLFVQLLAYEMLKDVWQMRKDAYQYLSCLPGGVQLVNFDEGFCCANAEIREAFV</sequence>
<dbReference type="Proteomes" id="UP000827092">
    <property type="component" value="Unassembled WGS sequence"/>
</dbReference>
<keyword evidence="2" id="KW-1185">Reference proteome</keyword>